<dbReference type="Proteomes" id="UP000256388">
    <property type="component" value="Unassembled WGS sequence"/>
</dbReference>
<organism evidence="2 3">
    <name type="scientific">Pelolinea submarina</name>
    <dbReference type="NCBI Taxonomy" id="913107"/>
    <lineage>
        <taxon>Bacteria</taxon>
        <taxon>Bacillati</taxon>
        <taxon>Chloroflexota</taxon>
        <taxon>Anaerolineae</taxon>
        <taxon>Anaerolineales</taxon>
        <taxon>Anaerolineaceae</taxon>
        <taxon>Pelolinea</taxon>
    </lineage>
</organism>
<dbReference type="SUPFAM" id="SSF53927">
    <property type="entry name" value="Cytidine deaminase-like"/>
    <property type="match status" value="1"/>
</dbReference>
<sequence>MDLKTKYTLVALAMEDAQRAADDGNYPFGAVIADAQGNIIATAHNTQNSDCDPTAHAEINLIRKLARQYSPAEFGHFYLASNAESCSMCMSAAIKAGITHYIFGAPSEPHMEPYLTVSDIVKFCRVQLDISFGVMAAECQQQIARIREEQGDLAQ</sequence>
<protein>
    <submittedName>
        <fullName evidence="2">tRNA(Adenine34) deaminase</fullName>
    </submittedName>
</protein>
<dbReference type="PROSITE" id="PS51747">
    <property type="entry name" value="CYT_DCMP_DEAMINASES_2"/>
    <property type="match status" value="1"/>
</dbReference>
<reference evidence="2 3" key="1">
    <citation type="submission" date="2018-08" db="EMBL/GenBank/DDBJ databases">
        <title>Genomic Encyclopedia of Type Strains, Phase IV (KMG-IV): sequencing the most valuable type-strain genomes for metagenomic binning, comparative biology and taxonomic classification.</title>
        <authorList>
            <person name="Goeker M."/>
        </authorList>
    </citation>
    <scope>NUCLEOTIDE SEQUENCE [LARGE SCALE GENOMIC DNA]</scope>
    <source>
        <strain evidence="2 3">DSM 23923</strain>
    </source>
</reference>
<evidence type="ECO:0000313" key="3">
    <source>
        <dbReference type="Proteomes" id="UP000256388"/>
    </source>
</evidence>
<dbReference type="InterPro" id="IPR016193">
    <property type="entry name" value="Cytidine_deaminase-like"/>
</dbReference>
<dbReference type="CDD" id="cd01285">
    <property type="entry name" value="nucleoside_deaminase"/>
    <property type="match status" value="1"/>
</dbReference>
<gene>
    <name evidence="2" type="ORF">DFR64_1606</name>
</gene>
<dbReference type="Gene3D" id="3.40.140.10">
    <property type="entry name" value="Cytidine Deaminase, domain 2"/>
    <property type="match status" value="1"/>
</dbReference>
<comment type="caution">
    <text evidence="2">The sequence shown here is derived from an EMBL/GenBank/DDBJ whole genome shotgun (WGS) entry which is preliminary data.</text>
</comment>
<dbReference type="OrthoDB" id="9802676at2"/>
<accession>A0A347ZR01</accession>
<evidence type="ECO:0000259" key="1">
    <source>
        <dbReference type="PROSITE" id="PS51747"/>
    </source>
</evidence>
<dbReference type="InterPro" id="IPR002125">
    <property type="entry name" value="CMP_dCMP_dom"/>
</dbReference>
<dbReference type="PANTHER" id="PTHR11079:SF179">
    <property type="entry name" value="TRNA(ADENINE(34)) DEAMINASE, CHLOROPLASTIC"/>
    <property type="match status" value="1"/>
</dbReference>
<name>A0A347ZR01_9CHLR</name>
<dbReference type="Pfam" id="PF00383">
    <property type="entry name" value="dCMP_cyt_deam_1"/>
    <property type="match status" value="1"/>
</dbReference>
<dbReference type="EMBL" id="QUMS01000001">
    <property type="protein sequence ID" value="REG11714.1"/>
    <property type="molecule type" value="Genomic_DNA"/>
</dbReference>
<evidence type="ECO:0000313" key="2">
    <source>
        <dbReference type="EMBL" id="REG11714.1"/>
    </source>
</evidence>
<feature type="domain" description="CMP/dCMP-type deaminase" evidence="1">
    <location>
        <begin position="4"/>
        <end position="122"/>
    </location>
</feature>
<dbReference type="AlphaFoldDB" id="A0A347ZR01"/>
<dbReference type="PANTHER" id="PTHR11079">
    <property type="entry name" value="CYTOSINE DEAMINASE FAMILY MEMBER"/>
    <property type="match status" value="1"/>
</dbReference>
<keyword evidence="3" id="KW-1185">Reference proteome</keyword>
<dbReference type="RefSeq" id="WP_116224831.1">
    <property type="nucleotide sequence ID" value="NZ_AP018437.1"/>
</dbReference>
<dbReference type="GO" id="GO:0003824">
    <property type="term" value="F:catalytic activity"/>
    <property type="evidence" value="ECO:0007669"/>
    <property type="project" value="InterPro"/>
</dbReference>
<proteinExistence type="predicted"/>